<dbReference type="STRING" id="706587.Desti_5610"/>
<name>I4CF49_DESTA</name>
<dbReference type="InterPro" id="IPR001647">
    <property type="entry name" value="HTH_TetR"/>
</dbReference>
<feature type="DNA-binding region" description="H-T-H motif" evidence="2">
    <location>
        <begin position="35"/>
        <end position="54"/>
    </location>
</feature>
<gene>
    <name evidence="4" type="ordered locus">Desti_5610</name>
</gene>
<dbReference type="GO" id="GO:0003677">
    <property type="term" value="F:DNA binding"/>
    <property type="evidence" value="ECO:0007669"/>
    <property type="project" value="UniProtKB-UniRule"/>
</dbReference>
<dbReference type="PANTHER" id="PTHR43479">
    <property type="entry name" value="ACREF/ENVCD OPERON REPRESSOR-RELATED"/>
    <property type="match status" value="1"/>
</dbReference>
<evidence type="ECO:0000256" key="1">
    <source>
        <dbReference type="ARBA" id="ARBA00023125"/>
    </source>
</evidence>
<dbReference type="HOGENOM" id="CLU_069356_12_2_7"/>
<protein>
    <submittedName>
        <fullName evidence="4">Transcriptional regulator</fullName>
    </submittedName>
</protein>
<dbReference type="EMBL" id="CP003360">
    <property type="protein sequence ID" value="AFM28190.1"/>
    <property type="molecule type" value="Genomic_DNA"/>
</dbReference>
<evidence type="ECO:0000313" key="4">
    <source>
        <dbReference type="EMBL" id="AFM28190.1"/>
    </source>
</evidence>
<evidence type="ECO:0000313" key="5">
    <source>
        <dbReference type="Proteomes" id="UP000006055"/>
    </source>
</evidence>
<dbReference type="OrthoDB" id="9809994at2"/>
<dbReference type="Gene3D" id="1.10.357.10">
    <property type="entry name" value="Tetracycline Repressor, domain 2"/>
    <property type="match status" value="1"/>
</dbReference>
<dbReference type="Gene3D" id="1.10.10.60">
    <property type="entry name" value="Homeodomain-like"/>
    <property type="match status" value="1"/>
</dbReference>
<dbReference type="KEGG" id="dti:Desti_5610"/>
<dbReference type="SUPFAM" id="SSF46689">
    <property type="entry name" value="Homeodomain-like"/>
    <property type="match status" value="1"/>
</dbReference>
<dbReference type="RefSeq" id="WP_014813267.1">
    <property type="nucleotide sequence ID" value="NC_018025.1"/>
</dbReference>
<evidence type="ECO:0000256" key="2">
    <source>
        <dbReference type="PROSITE-ProRule" id="PRU00335"/>
    </source>
</evidence>
<accession>I4CF49</accession>
<dbReference type="SUPFAM" id="SSF48498">
    <property type="entry name" value="Tetracyclin repressor-like, C-terminal domain"/>
    <property type="match status" value="1"/>
</dbReference>
<dbReference type="PATRIC" id="fig|706587.4.peg.6326"/>
<organism evidence="4 5">
    <name type="scientific">Desulfomonile tiedjei (strain ATCC 49306 / DSM 6799 / DCB-1)</name>
    <dbReference type="NCBI Taxonomy" id="706587"/>
    <lineage>
        <taxon>Bacteria</taxon>
        <taxon>Pseudomonadati</taxon>
        <taxon>Thermodesulfobacteriota</taxon>
        <taxon>Desulfomonilia</taxon>
        <taxon>Desulfomonilales</taxon>
        <taxon>Desulfomonilaceae</taxon>
        <taxon>Desulfomonile</taxon>
    </lineage>
</organism>
<sequence>MQNLLSSSENKKEKEAIIFDAACKVFRRKGFHQARIVDISQTAGISYGLVYHYFKSKADLFDAIQREWWETLLTMMDATERKATGPEEKLAAIVHHFLEMYEKRPDMVYIFITEISRASSNLTPDRLEWFKVFMDRTEAIIVEAQDRQVLRSDVRARYLTYIFLGALETFISTMVLQNQRLKGRAQKQRIASALLDVFFNGARLRV</sequence>
<dbReference type="Proteomes" id="UP000006055">
    <property type="component" value="Chromosome"/>
</dbReference>
<dbReference type="InterPro" id="IPR009057">
    <property type="entry name" value="Homeodomain-like_sf"/>
</dbReference>
<dbReference type="PRINTS" id="PR00455">
    <property type="entry name" value="HTHTETR"/>
</dbReference>
<evidence type="ECO:0000259" key="3">
    <source>
        <dbReference type="PROSITE" id="PS50977"/>
    </source>
</evidence>
<dbReference type="Pfam" id="PF17932">
    <property type="entry name" value="TetR_C_24"/>
    <property type="match status" value="1"/>
</dbReference>
<dbReference type="Pfam" id="PF00440">
    <property type="entry name" value="TetR_N"/>
    <property type="match status" value="1"/>
</dbReference>
<feature type="domain" description="HTH tetR-type" evidence="3">
    <location>
        <begin position="12"/>
        <end position="72"/>
    </location>
</feature>
<dbReference type="PANTHER" id="PTHR43479:SF11">
    <property type="entry name" value="ACREF_ENVCD OPERON REPRESSOR-RELATED"/>
    <property type="match status" value="1"/>
</dbReference>
<dbReference type="InterPro" id="IPR036271">
    <property type="entry name" value="Tet_transcr_reg_TetR-rel_C_sf"/>
</dbReference>
<dbReference type="PROSITE" id="PS50977">
    <property type="entry name" value="HTH_TETR_2"/>
    <property type="match status" value="1"/>
</dbReference>
<reference evidence="5" key="1">
    <citation type="submission" date="2012-06" db="EMBL/GenBank/DDBJ databases">
        <title>Complete sequence of chromosome of Desulfomonile tiedjei DSM 6799.</title>
        <authorList>
            <person name="Lucas S."/>
            <person name="Copeland A."/>
            <person name="Lapidus A."/>
            <person name="Glavina del Rio T."/>
            <person name="Dalin E."/>
            <person name="Tice H."/>
            <person name="Bruce D."/>
            <person name="Goodwin L."/>
            <person name="Pitluck S."/>
            <person name="Peters L."/>
            <person name="Ovchinnikova G."/>
            <person name="Zeytun A."/>
            <person name="Lu M."/>
            <person name="Kyrpides N."/>
            <person name="Mavromatis K."/>
            <person name="Ivanova N."/>
            <person name="Brettin T."/>
            <person name="Detter J.C."/>
            <person name="Han C."/>
            <person name="Larimer F."/>
            <person name="Land M."/>
            <person name="Hauser L."/>
            <person name="Markowitz V."/>
            <person name="Cheng J.-F."/>
            <person name="Hugenholtz P."/>
            <person name="Woyke T."/>
            <person name="Wu D."/>
            <person name="Spring S."/>
            <person name="Schroeder M."/>
            <person name="Brambilla E."/>
            <person name="Klenk H.-P."/>
            <person name="Eisen J.A."/>
        </authorList>
    </citation>
    <scope>NUCLEOTIDE SEQUENCE [LARGE SCALE GENOMIC DNA]</scope>
    <source>
        <strain evidence="5">ATCC 49306 / DSM 6799 / DCB-1</strain>
    </source>
</reference>
<dbReference type="InterPro" id="IPR041490">
    <property type="entry name" value="KstR2_TetR_C"/>
</dbReference>
<keyword evidence="1 2" id="KW-0238">DNA-binding</keyword>
<dbReference type="InterPro" id="IPR050624">
    <property type="entry name" value="HTH-type_Tx_Regulator"/>
</dbReference>
<dbReference type="AlphaFoldDB" id="I4CF49"/>
<proteinExistence type="predicted"/>
<keyword evidence="5" id="KW-1185">Reference proteome</keyword>
<dbReference type="eggNOG" id="COG1309">
    <property type="taxonomic scope" value="Bacteria"/>
</dbReference>